<dbReference type="InterPro" id="IPR050638">
    <property type="entry name" value="AA-Vitamin_Transporters"/>
</dbReference>
<comment type="similarity">
    <text evidence="2">Belongs to the EamA transporter family.</text>
</comment>
<dbReference type="PANTHER" id="PTHR32322">
    <property type="entry name" value="INNER MEMBRANE TRANSPORTER"/>
    <property type="match status" value="1"/>
</dbReference>
<dbReference type="AlphaFoldDB" id="A0A6J4LDN3"/>
<reference evidence="9" key="1">
    <citation type="submission" date="2020-02" db="EMBL/GenBank/DDBJ databases">
        <authorList>
            <person name="Meier V. D."/>
        </authorList>
    </citation>
    <scope>NUCLEOTIDE SEQUENCE</scope>
    <source>
        <strain evidence="9">AVDCRST_MAG11</strain>
    </source>
</reference>
<feature type="transmembrane region" description="Helical" evidence="7">
    <location>
        <begin position="89"/>
        <end position="108"/>
    </location>
</feature>
<dbReference type="GO" id="GO:0016020">
    <property type="term" value="C:membrane"/>
    <property type="evidence" value="ECO:0007669"/>
    <property type="project" value="UniProtKB-SubCell"/>
</dbReference>
<evidence type="ECO:0000256" key="2">
    <source>
        <dbReference type="ARBA" id="ARBA00007362"/>
    </source>
</evidence>
<dbReference type="EMBL" id="CADCTU010000545">
    <property type="protein sequence ID" value="CAA9329390.1"/>
    <property type="molecule type" value="Genomic_DNA"/>
</dbReference>
<feature type="region of interest" description="Disordered" evidence="6">
    <location>
        <begin position="1"/>
        <end position="48"/>
    </location>
</feature>
<evidence type="ECO:0000256" key="6">
    <source>
        <dbReference type="SAM" id="MobiDB-lite"/>
    </source>
</evidence>
<dbReference type="PANTHER" id="PTHR32322:SF2">
    <property type="entry name" value="EAMA DOMAIN-CONTAINING PROTEIN"/>
    <property type="match status" value="1"/>
</dbReference>
<feature type="transmembrane region" description="Helical" evidence="7">
    <location>
        <begin position="293"/>
        <end position="311"/>
    </location>
</feature>
<organism evidence="9">
    <name type="scientific">uncultured Gemmatimonadaceae bacterium</name>
    <dbReference type="NCBI Taxonomy" id="246130"/>
    <lineage>
        <taxon>Bacteria</taxon>
        <taxon>Pseudomonadati</taxon>
        <taxon>Gemmatimonadota</taxon>
        <taxon>Gemmatimonadia</taxon>
        <taxon>Gemmatimonadales</taxon>
        <taxon>Gemmatimonadaceae</taxon>
        <taxon>environmental samples</taxon>
    </lineage>
</organism>
<feature type="transmembrane region" description="Helical" evidence="7">
    <location>
        <begin position="200"/>
        <end position="219"/>
    </location>
</feature>
<keyword evidence="5 7" id="KW-0472">Membrane</keyword>
<dbReference type="Pfam" id="PF00892">
    <property type="entry name" value="EamA"/>
    <property type="match status" value="1"/>
</dbReference>
<evidence type="ECO:0000256" key="1">
    <source>
        <dbReference type="ARBA" id="ARBA00004141"/>
    </source>
</evidence>
<proteinExistence type="inferred from homology"/>
<evidence type="ECO:0000256" key="4">
    <source>
        <dbReference type="ARBA" id="ARBA00022989"/>
    </source>
</evidence>
<evidence type="ECO:0000259" key="8">
    <source>
        <dbReference type="Pfam" id="PF00892"/>
    </source>
</evidence>
<comment type="subcellular location">
    <subcellularLocation>
        <location evidence="1">Membrane</location>
        <topology evidence="1">Multi-pass membrane protein</topology>
    </subcellularLocation>
</comment>
<evidence type="ECO:0000256" key="7">
    <source>
        <dbReference type="SAM" id="Phobius"/>
    </source>
</evidence>
<protein>
    <recommendedName>
        <fullName evidence="8">EamA domain-containing protein</fullName>
    </recommendedName>
</protein>
<name>A0A6J4LDN3_9BACT</name>
<dbReference type="InterPro" id="IPR037185">
    <property type="entry name" value="EmrE-like"/>
</dbReference>
<feature type="transmembrane region" description="Helical" evidence="7">
    <location>
        <begin position="261"/>
        <end position="281"/>
    </location>
</feature>
<evidence type="ECO:0000256" key="3">
    <source>
        <dbReference type="ARBA" id="ARBA00022692"/>
    </source>
</evidence>
<keyword evidence="4 7" id="KW-1133">Transmembrane helix</keyword>
<accession>A0A6J4LDN3</accession>
<evidence type="ECO:0000313" key="9">
    <source>
        <dbReference type="EMBL" id="CAA9329390.1"/>
    </source>
</evidence>
<feature type="transmembrane region" description="Helical" evidence="7">
    <location>
        <begin position="56"/>
        <end position="77"/>
    </location>
</feature>
<gene>
    <name evidence="9" type="ORF">AVDCRST_MAG11-2400</name>
</gene>
<evidence type="ECO:0000256" key="5">
    <source>
        <dbReference type="ARBA" id="ARBA00023136"/>
    </source>
</evidence>
<feature type="transmembrane region" description="Helical" evidence="7">
    <location>
        <begin position="115"/>
        <end position="134"/>
    </location>
</feature>
<sequence length="343" mass="34084">MSPARGGPARRKPGGTPGAAARDRVIGGAAPPRAGSAGPPLHRPDAPAPPLTTARATLFVVAAACCFGAISVFTAVAAAGGSSLLNTMAWRYAIGALLLAAVTGPAALRIPGARAARLVVIGGVGQAMVSFLGLLPLTRYHLPAGTLAFLFYTYPAWVALFAAARGTERIDRVRATALALSLAGILALVGNPFASSLSPPGVAIALLAAVVYAVYVPVLGRLRGELPPAVASAYVAAGAAVVYVASASATGTLTVAVSPAAWGAILVLAVVAIGLAFILFLRGLAVLGPVRTAIVSTAEPFFTAALAAVVLAQPLTASTAAGGVLIAAAVVLLQRRPRPAHTP</sequence>
<feature type="transmembrane region" description="Helical" evidence="7">
    <location>
        <begin position="175"/>
        <end position="194"/>
    </location>
</feature>
<feature type="transmembrane region" description="Helical" evidence="7">
    <location>
        <begin position="140"/>
        <end position="163"/>
    </location>
</feature>
<dbReference type="InterPro" id="IPR000620">
    <property type="entry name" value="EamA_dom"/>
</dbReference>
<dbReference type="SUPFAM" id="SSF103481">
    <property type="entry name" value="Multidrug resistance efflux transporter EmrE"/>
    <property type="match status" value="2"/>
</dbReference>
<feature type="transmembrane region" description="Helical" evidence="7">
    <location>
        <begin position="231"/>
        <end position="249"/>
    </location>
</feature>
<feature type="domain" description="EamA" evidence="8">
    <location>
        <begin position="200"/>
        <end position="333"/>
    </location>
</feature>
<feature type="compositionally biased region" description="Low complexity" evidence="6">
    <location>
        <begin position="27"/>
        <end position="40"/>
    </location>
</feature>
<feature type="transmembrane region" description="Helical" evidence="7">
    <location>
        <begin position="317"/>
        <end position="333"/>
    </location>
</feature>
<keyword evidence="3 7" id="KW-0812">Transmembrane</keyword>